<evidence type="ECO:0000256" key="4">
    <source>
        <dbReference type="SAM" id="MobiDB-lite"/>
    </source>
</evidence>
<comment type="caution">
    <text evidence="6">The sequence shown here is derived from an EMBL/GenBank/DDBJ whole genome shotgun (WGS) entry which is preliminary data.</text>
</comment>
<dbReference type="InterPro" id="IPR044283">
    <property type="entry name" value="FAMA/SPEECHLESS/MUTE-like"/>
</dbReference>
<evidence type="ECO:0000313" key="6">
    <source>
        <dbReference type="EMBL" id="KAI5079375.1"/>
    </source>
</evidence>
<dbReference type="OrthoDB" id="675169at2759"/>
<dbReference type="InterPro" id="IPR036638">
    <property type="entry name" value="HLH_DNA-bd_sf"/>
</dbReference>
<accession>A0A9D4ZNL3</accession>
<gene>
    <name evidence="6" type="ORF">GOP47_0004854</name>
</gene>
<evidence type="ECO:0000256" key="1">
    <source>
        <dbReference type="ARBA" id="ARBA00023015"/>
    </source>
</evidence>
<dbReference type="PANTHER" id="PTHR46684:SF6">
    <property type="entry name" value="TRANSCRIPTION FACTOR FAMA"/>
    <property type="match status" value="1"/>
</dbReference>
<dbReference type="GO" id="GO:0003700">
    <property type="term" value="F:DNA-binding transcription factor activity"/>
    <property type="evidence" value="ECO:0007669"/>
    <property type="project" value="InterPro"/>
</dbReference>
<dbReference type="GO" id="GO:0005634">
    <property type="term" value="C:nucleus"/>
    <property type="evidence" value="ECO:0007669"/>
    <property type="project" value="TreeGrafter"/>
</dbReference>
<keyword evidence="7" id="KW-1185">Reference proteome</keyword>
<evidence type="ECO:0000259" key="5">
    <source>
        <dbReference type="PROSITE" id="PS50888"/>
    </source>
</evidence>
<name>A0A9D4ZNL3_ADICA</name>
<protein>
    <recommendedName>
        <fullName evidence="5">BHLH domain-containing protein</fullName>
    </recommendedName>
</protein>
<dbReference type="SUPFAM" id="SSF47459">
    <property type="entry name" value="HLH, helix-loop-helix DNA-binding domain"/>
    <property type="match status" value="1"/>
</dbReference>
<evidence type="ECO:0000256" key="2">
    <source>
        <dbReference type="ARBA" id="ARBA00023125"/>
    </source>
</evidence>
<keyword evidence="3" id="KW-0804">Transcription</keyword>
<dbReference type="PROSITE" id="PS50888">
    <property type="entry name" value="BHLH"/>
    <property type="match status" value="1"/>
</dbReference>
<dbReference type="GO" id="GO:0046983">
    <property type="term" value="F:protein dimerization activity"/>
    <property type="evidence" value="ECO:0007669"/>
    <property type="project" value="InterPro"/>
</dbReference>
<evidence type="ECO:0000256" key="3">
    <source>
        <dbReference type="ARBA" id="ARBA00023163"/>
    </source>
</evidence>
<dbReference type="InterPro" id="IPR011598">
    <property type="entry name" value="bHLH_dom"/>
</dbReference>
<feature type="compositionally biased region" description="Low complexity" evidence="4">
    <location>
        <begin position="503"/>
        <end position="516"/>
    </location>
</feature>
<reference evidence="6 7" key="1">
    <citation type="submission" date="2021-01" db="EMBL/GenBank/DDBJ databases">
        <title>Adiantum capillus-veneris genome.</title>
        <authorList>
            <person name="Fang Y."/>
            <person name="Liao Q."/>
        </authorList>
    </citation>
    <scope>NUCLEOTIDE SEQUENCE [LARGE SCALE GENOMIC DNA]</scope>
    <source>
        <strain evidence="6">H3</strain>
        <tissue evidence="6">Leaf</tissue>
    </source>
</reference>
<keyword evidence="2" id="KW-0238">DNA-binding</keyword>
<dbReference type="EMBL" id="JABFUD020000005">
    <property type="protein sequence ID" value="KAI5079375.1"/>
    <property type="molecule type" value="Genomic_DNA"/>
</dbReference>
<dbReference type="SMART" id="SM00353">
    <property type="entry name" value="HLH"/>
    <property type="match status" value="1"/>
</dbReference>
<feature type="region of interest" description="Disordered" evidence="4">
    <location>
        <begin position="371"/>
        <end position="398"/>
    </location>
</feature>
<evidence type="ECO:0000313" key="7">
    <source>
        <dbReference type="Proteomes" id="UP000886520"/>
    </source>
</evidence>
<proteinExistence type="predicted"/>
<organism evidence="6 7">
    <name type="scientific">Adiantum capillus-veneris</name>
    <name type="common">Maidenhair fern</name>
    <dbReference type="NCBI Taxonomy" id="13818"/>
    <lineage>
        <taxon>Eukaryota</taxon>
        <taxon>Viridiplantae</taxon>
        <taxon>Streptophyta</taxon>
        <taxon>Embryophyta</taxon>
        <taxon>Tracheophyta</taxon>
        <taxon>Polypodiopsida</taxon>
        <taxon>Polypodiidae</taxon>
        <taxon>Polypodiales</taxon>
        <taxon>Pteridineae</taxon>
        <taxon>Pteridaceae</taxon>
        <taxon>Vittarioideae</taxon>
        <taxon>Adiantum</taxon>
    </lineage>
</organism>
<dbReference type="PANTHER" id="PTHR46684">
    <property type="entry name" value="TRANSCRIPTION FACTOR FAMA"/>
    <property type="match status" value="1"/>
</dbReference>
<dbReference type="GO" id="GO:0003677">
    <property type="term" value="F:DNA binding"/>
    <property type="evidence" value="ECO:0007669"/>
    <property type="project" value="UniProtKB-KW"/>
</dbReference>
<dbReference type="GO" id="GO:0045893">
    <property type="term" value="P:positive regulation of DNA-templated transcription"/>
    <property type="evidence" value="ECO:0007669"/>
    <property type="project" value="TreeGrafter"/>
</dbReference>
<sequence length="626" mass="68979">MEPSSNHPACRTPFPFFELHQVAADDAGDIMATSTPSAMDILCDIVNSEYSHTSYTTAPPAVVSSSSQHTAHRLKNEKESFLDILLYSSGSKAMETVNHNEMQMINQQHPPPYNILIPDVSDLNSMPVTSSTQLAFSSSPDMHHHNFKLPLLEQEPETSITNSQVDETFKHKEIRRNLERSMQQFTGPRQPSYYSSETLVLSQAGEGRVDSDHRLNEVSSCSSPMRFYDYDTPMVDKVQSSSSAKPCILNEDEDIVNMKWDAKGAFEARSSVKPHIDEEHKPLMKTRKVGARHNIIVENSSHCSKKSDKTSYNSIARLKQGGSTDKSTRANLNITTHSSSSNLLKLAAGQSQYDRSKRLHVEGSGARVGRSLVGAGPIREPLAEGSLGEKGQKRARVDSPEAAGAYNIVEEPSTATPAAASEQGLASNRNTTHISVERNRRKQMNEHLAILRSLMPASYVQRNDQASIIGGVVEFLKELQQLLNSLETQKRRRAYVAEAISPRVSGESGGPSPRGSIVHQHSPRGTTQELVATSRSPLADVEVKLAGGAHVILRTLSHKSTRGQLLHLIAALECMNLEILHLNITTLQQSVLYTFTLKIGIECRLSVDDLADVGQQIFKDIHARKL</sequence>
<keyword evidence="1" id="KW-0805">Transcription regulation</keyword>
<dbReference type="Proteomes" id="UP000886520">
    <property type="component" value="Chromosome 5"/>
</dbReference>
<dbReference type="Gene3D" id="4.10.280.10">
    <property type="entry name" value="Helix-loop-helix DNA-binding domain"/>
    <property type="match status" value="1"/>
</dbReference>
<feature type="region of interest" description="Disordered" evidence="4">
    <location>
        <begin position="503"/>
        <end position="525"/>
    </location>
</feature>
<dbReference type="Pfam" id="PF00010">
    <property type="entry name" value="HLH"/>
    <property type="match status" value="1"/>
</dbReference>
<dbReference type="GO" id="GO:0010052">
    <property type="term" value="P:guard cell differentiation"/>
    <property type="evidence" value="ECO:0007669"/>
    <property type="project" value="InterPro"/>
</dbReference>
<dbReference type="AlphaFoldDB" id="A0A9D4ZNL3"/>
<feature type="domain" description="BHLH" evidence="5">
    <location>
        <begin position="428"/>
        <end position="479"/>
    </location>
</feature>